<evidence type="ECO:0000256" key="1">
    <source>
        <dbReference type="ARBA" id="ARBA00002025"/>
    </source>
</evidence>
<comment type="catalytic activity">
    <reaction evidence="12">
        <text>tRNA(Tyr) + L-tyrosine + ATP = L-tyrosyl-tRNA(Tyr) + AMP + diphosphate + H(+)</text>
        <dbReference type="Rhea" id="RHEA:10220"/>
        <dbReference type="Rhea" id="RHEA-COMP:9706"/>
        <dbReference type="Rhea" id="RHEA-COMP:9707"/>
        <dbReference type="ChEBI" id="CHEBI:15378"/>
        <dbReference type="ChEBI" id="CHEBI:30616"/>
        <dbReference type="ChEBI" id="CHEBI:33019"/>
        <dbReference type="ChEBI" id="CHEBI:58315"/>
        <dbReference type="ChEBI" id="CHEBI:78442"/>
        <dbReference type="ChEBI" id="CHEBI:78536"/>
        <dbReference type="ChEBI" id="CHEBI:456215"/>
        <dbReference type="EC" id="6.1.1.1"/>
    </reaction>
</comment>
<evidence type="ECO:0000256" key="7">
    <source>
        <dbReference type="ARBA" id="ARBA00022741"/>
    </source>
</evidence>
<evidence type="ECO:0000256" key="5">
    <source>
        <dbReference type="ARBA" id="ARBA00022490"/>
    </source>
</evidence>
<accession>A0AAW2Z207</accession>
<protein>
    <recommendedName>
        <fullName evidence="4">tyrosine--tRNA ligase</fullName>
        <ecNumber evidence="4">6.1.1.1</ecNumber>
    </recommendedName>
    <alternativeName>
        <fullName evidence="11">Tyrosyl-tRNA synthetase</fullName>
    </alternativeName>
</protein>
<evidence type="ECO:0000256" key="9">
    <source>
        <dbReference type="ARBA" id="ARBA00022917"/>
    </source>
</evidence>
<comment type="similarity">
    <text evidence="3 13">Belongs to the class-I aminoacyl-tRNA synthetase family.</text>
</comment>
<evidence type="ECO:0000256" key="4">
    <source>
        <dbReference type="ARBA" id="ARBA00013160"/>
    </source>
</evidence>
<dbReference type="EC" id="6.1.1.1" evidence="4"/>
<dbReference type="Gene3D" id="3.40.50.620">
    <property type="entry name" value="HUPs"/>
    <property type="match status" value="2"/>
</dbReference>
<evidence type="ECO:0000256" key="10">
    <source>
        <dbReference type="ARBA" id="ARBA00023146"/>
    </source>
</evidence>
<dbReference type="InterPro" id="IPR002305">
    <property type="entry name" value="aa-tRNA-synth_Ic"/>
</dbReference>
<dbReference type="PIRSF" id="PIRSF006588">
    <property type="entry name" value="TyrRS_arch_euk"/>
    <property type="match status" value="1"/>
</dbReference>
<proteinExistence type="inferred from homology"/>
<evidence type="ECO:0000256" key="11">
    <source>
        <dbReference type="ARBA" id="ARBA00033323"/>
    </source>
</evidence>
<reference evidence="14 15" key="1">
    <citation type="submission" date="2024-03" db="EMBL/GenBank/DDBJ databases">
        <title>The Acrasis kona genome and developmental transcriptomes reveal deep origins of eukaryotic multicellular pathways.</title>
        <authorList>
            <person name="Sheikh S."/>
            <person name="Fu C.-J."/>
            <person name="Brown M.W."/>
            <person name="Baldauf S.L."/>
        </authorList>
    </citation>
    <scope>NUCLEOTIDE SEQUENCE [LARGE SCALE GENOMIC DNA]</scope>
    <source>
        <strain evidence="14 15">ATCC MYA-3509</strain>
    </source>
</reference>
<dbReference type="GO" id="GO:0005524">
    <property type="term" value="F:ATP binding"/>
    <property type="evidence" value="ECO:0007669"/>
    <property type="project" value="UniProtKB-KW"/>
</dbReference>
<dbReference type="Proteomes" id="UP001431209">
    <property type="component" value="Unassembled WGS sequence"/>
</dbReference>
<keyword evidence="8 13" id="KW-0067">ATP-binding</keyword>
<dbReference type="InterPro" id="IPR050489">
    <property type="entry name" value="Tyr-tRNA_synthase"/>
</dbReference>
<dbReference type="FunFam" id="3.40.50.620:FF:000085">
    <property type="entry name" value="Tyrosine--tRNA ligase 1 cytoplasmic"/>
    <property type="match status" value="1"/>
</dbReference>
<comment type="function">
    <text evidence="1">Catalyzes the attachment of tyrosine to tRNA(Tyr) in a two-step reaction: tyrosine is first activated by ATP to form Tyr-AMP and then transferred to the acceptor end of tRNA(Tyr).</text>
</comment>
<dbReference type="InterPro" id="IPR014729">
    <property type="entry name" value="Rossmann-like_a/b/a_fold"/>
</dbReference>
<evidence type="ECO:0000256" key="13">
    <source>
        <dbReference type="RuleBase" id="RU363036"/>
    </source>
</evidence>
<gene>
    <name evidence="14" type="ORF">AKO1_014953</name>
</gene>
<comment type="caution">
    <text evidence="14">The sequence shown here is derived from an EMBL/GenBank/DDBJ whole genome shotgun (WGS) entry which is preliminary data.</text>
</comment>
<evidence type="ECO:0000256" key="2">
    <source>
        <dbReference type="ARBA" id="ARBA00004514"/>
    </source>
</evidence>
<dbReference type="AlphaFoldDB" id="A0AAW2Z207"/>
<organism evidence="14 15">
    <name type="scientific">Acrasis kona</name>
    <dbReference type="NCBI Taxonomy" id="1008807"/>
    <lineage>
        <taxon>Eukaryota</taxon>
        <taxon>Discoba</taxon>
        <taxon>Heterolobosea</taxon>
        <taxon>Tetramitia</taxon>
        <taxon>Eutetramitia</taxon>
        <taxon>Acrasidae</taxon>
        <taxon>Acrasis</taxon>
    </lineage>
</organism>
<keyword evidence="9 13" id="KW-0648">Protein biosynthesis</keyword>
<dbReference type="NCBIfam" id="NF006330">
    <property type="entry name" value="PRK08560.1"/>
    <property type="match status" value="1"/>
</dbReference>
<dbReference type="PANTHER" id="PTHR46264">
    <property type="entry name" value="TYROSINE-TRNA LIGASE"/>
    <property type="match status" value="1"/>
</dbReference>
<comment type="subcellular location">
    <subcellularLocation>
        <location evidence="2">Cytoplasm</location>
        <location evidence="2">Cytosol</location>
    </subcellularLocation>
</comment>
<keyword evidence="5" id="KW-0963">Cytoplasm</keyword>
<keyword evidence="10 13" id="KW-0030">Aminoacyl-tRNA synthetase</keyword>
<evidence type="ECO:0000313" key="15">
    <source>
        <dbReference type="Proteomes" id="UP001431209"/>
    </source>
</evidence>
<evidence type="ECO:0000256" key="6">
    <source>
        <dbReference type="ARBA" id="ARBA00022598"/>
    </source>
</evidence>
<dbReference type="FunFam" id="3.40.50.620:FF:000103">
    <property type="entry name" value="tyrosine--tRNA ligase 1, cytoplasmic"/>
    <property type="match status" value="1"/>
</dbReference>
<dbReference type="GO" id="GO:0004831">
    <property type="term" value="F:tyrosine-tRNA ligase activity"/>
    <property type="evidence" value="ECO:0007669"/>
    <property type="project" value="UniProtKB-EC"/>
</dbReference>
<evidence type="ECO:0000313" key="14">
    <source>
        <dbReference type="EMBL" id="KAL0483038.1"/>
    </source>
</evidence>
<keyword evidence="6 13" id="KW-0436">Ligase</keyword>
<dbReference type="SUPFAM" id="SSF52374">
    <property type="entry name" value="Nucleotidylyl transferase"/>
    <property type="match status" value="1"/>
</dbReference>
<keyword evidence="7 13" id="KW-0547">Nucleotide-binding</keyword>
<dbReference type="Pfam" id="PF00579">
    <property type="entry name" value="tRNA-synt_1b"/>
    <property type="match status" value="1"/>
</dbReference>
<dbReference type="PANTHER" id="PTHR46264:SF4">
    <property type="entry name" value="TYROSINE--TRNA LIGASE, CYTOPLASMIC"/>
    <property type="match status" value="1"/>
</dbReference>
<evidence type="ECO:0000256" key="12">
    <source>
        <dbReference type="ARBA" id="ARBA00048248"/>
    </source>
</evidence>
<sequence>MSEEQTKQETQPEVKDITQEVVQTEPINVEAEKPKITVELDEESERKYQVIRSVGSECIEDNELRALIKSKKQFIAYDGFEPSGRVHIAQGILKAINVNKITSSGGKFIFLVADWFALMNNKMGGDLKKIQTVGKYMVEVWKSAGMNLDNVEFVQSSDIINAKSNEYWTLVLDIARRNNLNRIKRCSQIMGREESDSLSAAQIFYPCMQCADIFFLKADICQLGVDQRKVNMLAREYCVLTGRKFSPIILSHPMLAGLTGEKMSKTDPNAAIFMEDTETDVNTKIKKAYCVPGDVTKNPCLEYVKHLVMEKDGKFLVERKEENGGNKLYEKYEDVEADFISLALHPLDLKIALSKAINAMLQPVRDHFKTGQPAVLLKQVKSYRATK</sequence>
<evidence type="ECO:0000256" key="8">
    <source>
        <dbReference type="ARBA" id="ARBA00022840"/>
    </source>
</evidence>
<dbReference type="EMBL" id="JAOPGA020000925">
    <property type="protein sequence ID" value="KAL0483038.1"/>
    <property type="molecule type" value="Genomic_DNA"/>
</dbReference>
<dbReference type="GO" id="GO:0005829">
    <property type="term" value="C:cytosol"/>
    <property type="evidence" value="ECO:0007669"/>
    <property type="project" value="UniProtKB-SubCell"/>
</dbReference>
<keyword evidence="15" id="KW-1185">Reference proteome</keyword>
<evidence type="ECO:0000256" key="3">
    <source>
        <dbReference type="ARBA" id="ARBA00005594"/>
    </source>
</evidence>
<dbReference type="InterPro" id="IPR023617">
    <property type="entry name" value="Tyr-tRNA-ligase_arc/euk-type"/>
</dbReference>
<name>A0AAW2Z207_9EUKA</name>
<dbReference type="GO" id="GO:0006437">
    <property type="term" value="P:tyrosyl-tRNA aminoacylation"/>
    <property type="evidence" value="ECO:0007669"/>
    <property type="project" value="TreeGrafter"/>
</dbReference>